<name>A0ABV0N5X1_9TELE</name>
<sequence length="132" mass="13959">MSCGPHSLPVGGGNASFSCLPTANIKEEEGRGGFQGQPIRGRVQFTQKRPQQPCSGKLADVSCNNGGSGGKIAFSKWKYRHYFILLEVWKTTIHLVMISGSAGPAPSSQTRGSLPGSSSFVPCSSAAQKREC</sequence>
<dbReference type="Proteomes" id="UP001476798">
    <property type="component" value="Unassembled WGS sequence"/>
</dbReference>
<reference evidence="2 3" key="1">
    <citation type="submission" date="2021-06" db="EMBL/GenBank/DDBJ databases">
        <authorList>
            <person name="Palmer J.M."/>
        </authorList>
    </citation>
    <scope>NUCLEOTIDE SEQUENCE [LARGE SCALE GENOMIC DNA]</scope>
    <source>
        <strain evidence="2 3">GA_2019</strain>
        <tissue evidence="2">Muscle</tissue>
    </source>
</reference>
<comment type="caution">
    <text evidence="2">The sequence shown here is derived from an EMBL/GenBank/DDBJ whole genome shotgun (WGS) entry which is preliminary data.</text>
</comment>
<evidence type="ECO:0000256" key="1">
    <source>
        <dbReference type="SAM" id="MobiDB-lite"/>
    </source>
</evidence>
<dbReference type="EMBL" id="JAHRIO010025696">
    <property type="protein sequence ID" value="MEQ2166793.1"/>
    <property type="molecule type" value="Genomic_DNA"/>
</dbReference>
<feature type="compositionally biased region" description="Polar residues" evidence="1">
    <location>
        <begin position="106"/>
        <end position="132"/>
    </location>
</feature>
<accession>A0ABV0N5X1</accession>
<feature type="region of interest" description="Disordered" evidence="1">
    <location>
        <begin position="100"/>
        <end position="132"/>
    </location>
</feature>
<proteinExistence type="predicted"/>
<protein>
    <submittedName>
        <fullName evidence="2">Uncharacterized protein</fullName>
    </submittedName>
</protein>
<gene>
    <name evidence="2" type="ORF">GOODEAATRI_031959</name>
</gene>
<organism evidence="2 3">
    <name type="scientific">Goodea atripinnis</name>
    <dbReference type="NCBI Taxonomy" id="208336"/>
    <lineage>
        <taxon>Eukaryota</taxon>
        <taxon>Metazoa</taxon>
        <taxon>Chordata</taxon>
        <taxon>Craniata</taxon>
        <taxon>Vertebrata</taxon>
        <taxon>Euteleostomi</taxon>
        <taxon>Actinopterygii</taxon>
        <taxon>Neopterygii</taxon>
        <taxon>Teleostei</taxon>
        <taxon>Neoteleostei</taxon>
        <taxon>Acanthomorphata</taxon>
        <taxon>Ovalentaria</taxon>
        <taxon>Atherinomorphae</taxon>
        <taxon>Cyprinodontiformes</taxon>
        <taxon>Goodeidae</taxon>
        <taxon>Goodea</taxon>
    </lineage>
</organism>
<evidence type="ECO:0000313" key="2">
    <source>
        <dbReference type="EMBL" id="MEQ2166793.1"/>
    </source>
</evidence>
<keyword evidence="3" id="KW-1185">Reference proteome</keyword>
<evidence type="ECO:0000313" key="3">
    <source>
        <dbReference type="Proteomes" id="UP001476798"/>
    </source>
</evidence>